<evidence type="ECO:0000313" key="2">
    <source>
        <dbReference type="EMBL" id="SMG48495.1"/>
    </source>
</evidence>
<protein>
    <submittedName>
        <fullName evidence="2">Uncharacterized protein</fullName>
    </submittedName>
</protein>
<proteinExistence type="predicted"/>
<evidence type="ECO:0000313" key="3">
    <source>
        <dbReference type="Proteomes" id="UP000193420"/>
    </source>
</evidence>
<dbReference type="OrthoDB" id="1448678at2"/>
<name>A0A1X7L463_9FLAO</name>
<organism evidence="2 3">
    <name type="scientific">Arenibacter troitsensis</name>
    <dbReference type="NCBI Taxonomy" id="188872"/>
    <lineage>
        <taxon>Bacteria</taxon>
        <taxon>Pseudomonadati</taxon>
        <taxon>Bacteroidota</taxon>
        <taxon>Flavobacteriia</taxon>
        <taxon>Flavobacteriales</taxon>
        <taxon>Flavobacteriaceae</taxon>
        <taxon>Arenibacter</taxon>
    </lineage>
</organism>
<dbReference type="AlphaFoldDB" id="A0A1X7L463"/>
<keyword evidence="1" id="KW-0732">Signal</keyword>
<accession>A0A1X7L463</accession>
<feature type="signal peptide" evidence="1">
    <location>
        <begin position="1"/>
        <end position="24"/>
    </location>
</feature>
<evidence type="ECO:0000256" key="1">
    <source>
        <dbReference type="SAM" id="SignalP"/>
    </source>
</evidence>
<keyword evidence="3" id="KW-1185">Reference proteome</keyword>
<feature type="chain" id="PRO_5012394807" evidence="1">
    <location>
        <begin position="25"/>
        <end position="146"/>
    </location>
</feature>
<dbReference type="RefSeq" id="WP_085500451.1">
    <property type="nucleotide sequence ID" value="NZ_FXAO01000009.1"/>
</dbReference>
<dbReference type="Proteomes" id="UP000193420">
    <property type="component" value="Unassembled WGS sequence"/>
</dbReference>
<sequence>MQKYNHIKALFFLGLFSFMMLHQAFPHLHHQHEETHSHSVIAHTGEHHHNDDHSQEDENSPLGFFGFFLDMHVHSTVSSEIGLFNGDIVENQTIIGEEIANGVFDIQGLFLIDDGQNRASPIYHPPNTYFNSYLSCLDTRGPPYLG</sequence>
<dbReference type="EMBL" id="FXAO01000009">
    <property type="protein sequence ID" value="SMG48495.1"/>
    <property type="molecule type" value="Genomic_DNA"/>
</dbReference>
<reference evidence="3" key="1">
    <citation type="submission" date="2017-04" db="EMBL/GenBank/DDBJ databases">
        <authorList>
            <person name="Varghese N."/>
            <person name="Submissions S."/>
        </authorList>
    </citation>
    <scope>NUCLEOTIDE SEQUENCE [LARGE SCALE GENOMIC DNA]</scope>
    <source>
        <strain evidence="3">DSM 19835</strain>
    </source>
</reference>
<gene>
    <name evidence="2" type="ORF">SAMN03080602_03758</name>
</gene>